<evidence type="ECO:0000313" key="3">
    <source>
        <dbReference type="Proteomes" id="UP000708208"/>
    </source>
</evidence>
<sequence length="261" mass="29491">MRKTLLLVIVPLISIVSVLNITSALPTGTYDGQSPFRRFVSFYFSYTSKSPLTFTSTATTAEPSRNDYNYHYENNQESVASSLAVVNTTCSWNVRQKKFAKECDMYNTNLFCHPASHTCSCFSWTSMKAYNVTSEIFYEDDEEIRNYLTNLGDFLAIEMEWNESLNKCQSLNGSACSVPDNLSDQFLDTYYVSCYPGLACVAVQDEGFVIGRCMQLSAELEYLHEHELGEKNQNDGNKMSEMDDIVVEVAMEKSEDISAIV</sequence>
<feature type="chain" id="PRO_5035276869" evidence="1">
    <location>
        <begin position="25"/>
        <end position="261"/>
    </location>
</feature>
<name>A0A8J2KF57_9HEXA</name>
<evidence type="ECO:0000256" key="1">
    <source>
        <dbReference type="SAM" id="SignalP"/>
    </source>
</evidence>
<protein>
    <submittedName>
        <fullName evidence="2">Uncharacterized protein</fullName>
    </submittedName>
</protein>
<dbReference type="Proteomes" id="UP000708208">
    <property type="component" value="Unassembled WGS sequence"/>
</dbReference>
<dbReference type="AlphaFoldDB" id="A0A8J2KF57"/>
<keyword evidence="3" id="KW-1185">Reference proteome</keyword>
<evidence type="ECO:0000313" key="2">
    <source>
        <dbReference type="EMBL" id="CAG7784836.1"/>
    </source>
</evidence>
<gene>
    <name evidence="2" type="ORF">AFUS01_LOCUS23498</name>
</gene>
<dbReference type="EMBL" id="CAJVCH010284187">
    <property type="protein sequence ID" value="CAG7784836.1"/>
    <property type="molecule type" value="Genomic_DNA"/>
</dbReference>
<comment type="caution">
    <text evidence="2">The sequence shown here is derived from an EMBL/GenBank/DDBJ whole genome shotgun (WGS) entry which is preliminary data.</text>
</comment>
<feature type="signal peptide" evidence="1">
    <location>
        <begin position="1"/>
        <end position="24"/>
    </location>
</feature>
<accession>A0A8J2KF57</accession>
<proteinExistence type="predicted"/>
<keyword evidence="1" id="KW-0732">Signal</keyword>
<reference evidence="2" key="1">
    <citation type="submission" date="2021-06" db="EMBL/GenBank/DDBJ databases">
        <authorList>
            <person name="Hodson N. C."/>
            <person name="Mongue J. A."/>
            <person name="Jaron S. K."/>
        </authorList>
    </citation>
    <scope>NUCLEOTIDE SEQUENCE</scope>
</reference>
<organism evidence="2 3">
    <name type="scientific">Allacma fusca</name>
    <dbReference type="NCBI Taxonomy" id="39272"/>
    <lineage>
        <taxon>Eukaryota</taxon>
        <taxon>Metazoa</taxon>
        <taxon>Ecdysozoa</taxon>
        <taxon>Arthropoda</taxon>
        <taxon>Hexapoda</taxon>
        <taxon>Collembola</taxon>
        <taxon>Symphypleona</taxon>
        <taxon>Sminthuridae</taxon>
        <taxon>Allacma</taxon>
    </lineage>
</organism>